<dbReference type="AlphaFoldDB" id="A0A7Y0LGD2"/>
<organism evidence="2 3">
    <name type="scientific">Thalassotalea algicola</name>
    <dbReference type="NCBI Taxonomy" id="2716224"/>
    <lineage>
        <taxon>Bacteria</taxon>
        <taxon>Pseudomonadati</taxon>
        <taxon>Pseudomonadota</taxon>
        <taxon>Gammaproteobacteria</taxon>
        <taxon>Alteromonadales</taxon>
        <taxon>Colwelliaceae</taxon>
        <taxon>Thalassotalea</taxon>
    </lineage>
</organism>
<dbReference type="RefSeq" id="WP_169075982.1">
    <property type="nucleotide sequence ID" value="NZ_JABBXH010000004.1"/>
</dbReference>
<name>A0A7Y0LGD2_9GAMM</name>
<reference evidence="2 3" key="1">
    <citation type="submission" date="2020-04" db="EMBL/GenBank/DDBJ databases">
        <title>Thalassotalea sp. M1531, isolated from the surface of marine red alga.</title>
        <authorList>
            <person name="Pang L."/>
            <person name="Lu D.-C."/>
        </authorList>
    </citation>
    <scope>NUCLEOTIDE SEQUENCE [LARGE SCALE GENOMIC DNA]</scope>
    <source>
        <strain evidence="2 3">M1531</strain>
    </source>
</reference>
<evidence type="ECO:0000313" key="2">
    <source>
        <dbReference type="EMBL" id="NMP32680.1"/>
    </source>
</evidence>
<dbReference type="CDD" id="cd07247">
    <property type="entry name" value="SgaA_N_like"/>
    <property type="match status" value="1"/>
</dbReference>
<accession>A0A7Y0LGD2</accession>
<gene>
    <name evidence="2" type="ORF">HII17_14050</name>
</gene>
<evidence type="ECO:0000259" key="1">
    <source>
        <dbReference type="PROSITE" id="PS51819"/>
    </source>
</evidence>
<dbReference type="InterPro" id="IPR004360">
    <property type="entry name" value="Glyas_Fos-R_dOase_dom"/>
</dbReference>
<dbReference type="Pfam" id="PF00903">
    <property type="entry name" value="Glyoxalase"/>
    <property type="match status" value="1"/>
</dbReference>
<dbReference type="InterPro" id="IPR052164">
    <property type="entry name" value="Anthracycline_SecMetBiosynth"/>
</dbReference>
<protein>
    <submittedName>
        <fullName evidence="2">VOC family protein</fullName>
    </submittedName>
</protein>
<keyword evidence="3" id="KW-1185">Reference proteome</keyword>
<dbReference type="EMBL" id="JABBXH010000004">
    <property type="protein sequence ID" value="NMP32680.1"/>
    <property type="molecule type" value="Genomic_DNA"/>
</dbReference>
<evidence type="ECO:0000313" key="3">
    <source>
        <dbReference type="Proteomes" id="UP000568664"/>
    </source>
</evidence>
<dbReference type="Gene3D" id="3.10.180.10">
    <property type="entry name" value="2,3-Dihydroxybiphenyl 1,2-Dioxygenase, domain 1"/>
    <property type="match status" value="1"/>
</dbReference>
<comment type="caution">
    <text evidence="2">The sequence shown here is derived from an EMBL/GenBank/DDBJ whole genome shotgun (WGS) entry which is preliminary data.</text>
</comment>
<dbReference type="Proteomes" id="UP000568664">
    <property type="component" value="Unassembled WGS sequence"/>
</dbReference>
<proteinExistence type="predicted"/>
<dbReference type="InterPro" id="IPR029068">
    <property type="entry name" value="Glyas_Bleomycin-R_OHBP_Dase"/>
</dbReference>
<feature type="domain" description="VOC" evidence="1">
    <location>
        <begin position="8"/>
        <end position="124"/>
    </location>
</feature>
<dbReference type="PANTHER" id="PTHR33993">
    <property type="entry name" value="GLYOXALASE-RELATED"/>
    <property type="match status" value="1"/>
</dbReference>
<dbReference type="PROSITE" id="PS51819">
    <property type="entry name" value="VOC"/>
    <property type="match status" value="1"/>
</dbReference>
<dbReference type="PANTHER" id="PTHR33993:SF14">
    <property type="entry name" value="GB|AAF24581.1"/>
    <property type="match status" value="1"/>
</dbReference>
<sequence length="125" mass="13264">MENAQLGEIAWLDLTVENAGEIRDFYQSVIGWSSQEVSMGDYADYSMIAKSTDSAAGGICHARGGNADLPPMWLPYFLVDDAKGAAEQVKALGGELITPVKSMGSDKFVVIKDPAGAACALYQKG</sequence>
<dbReference type="SUPFAM" id="SSF54593">
    <property type="entry name" value="Glyoxalase/Bleomycin resistance protein/Dihydroxybiphenyl dioxygenase"/>
    <property type="match status" value="1"/>
</dbReference>
<dbReference type="InterPro" id="IPR037523">
    <property type="entry name" value="VOC_core"/>
</dbReference>